<accession>A0A9N9CWT2</accession>
<feature type="non-terminal residue" evidence="2">
    <location>
        <position position="1"/>
    </location>
</feature>
<evidence type="ECO:0000313" key="2">
    <source>
        <dbReference type="EMBL" id="CAG8618022.1"/>
    </source>
</evidence>
<dbReference type="Proteomes" id="UP000789405">
    <property type="component" value="Unassembled WGS sequence"/>
</dbReference>
<comment type="caution">
    <text evidence="2">The sequence shown here is derived from an EMBL/GenBank/DDBJ whole genome shotgun (WGS) entry which is preliminary data.</text>
</comment>
<organism evidence="2 3">
    <name type="scientific">Dentiscutata erythropus</name>
    <dbReference type="NCBI Taxonomy" id="1348616"/>
    <lineage>
        <taxon>Eukaryota</taxon>
        <taxon>Fungi</taxon>
        <taxon>Fungi incertae sedis</taxon>
        <taxon>Mucoromycota</taxon>
        <taxon>Glomeromycotina</taxon>
        <taxon>Glomeromycetes</taxon>
        <taxon>Diversisporales</taxon>
        <taxon>Gigasporaceae</taxon>
        <taxon>Dentiscutata</taxon>
    </lineage>
</organism>
<sequence length="116" mass="13196">RSPDYNSTELNHSQSSTIQQENRPLESLRSVFIRKQLSDKGFYEGAFNLYSAAYDSEVSKTVSSNIGVWCNWCKQKNQDPTSYDLGHRPPADPKICDIPKLRNSETPNIESNPIFP</sequence>
<feature type="compositionally biased region" description="Polar residues" evidence="1">
    <location>
        <begin position="104"/>
        <end position="116"/>
    </location>
</feature>
<dbReference type="EMBL" id="CAJVPY010004402">
    <property type="protein sequence ID" value="CAG8618022.1"/>
    <property type="molecule type" value="Genomic_DNA"/>
</dbReference>
<evidence type="ECO:0000313" key="3">
    <source>
        <dbReference type="Proteomes" id="UP000789405"/>
    </source>
</evidence>
<protein>
    <submittedName>
        <fullName evidence="2">4585_t:CDS:1</fullName>
    </submittedName>
</protein>
<feature type="region of interest" description="Disordered" evidence="1">
    <location>
        <begin position="1"/>
        <end position="23"/>
    </location>
</feature>
<evidence type="ECO:0000256" key="1">
    <source>
        <dbReference type="SAM" id="MobiDB-lite"/>
    </source>
</evidence>
<feature type="region of interest" description="Disordered" evidence="1">
    <location>
        <begin position="95"/>
        <end position="116"/>
    </location>
</feature>
<proteinExistence type="predicted"/>
<keyword evidence="3" id="KW-1185">Reference proteome</keyword>
<dbReference type="AlphaFoldDB" id="A0A9N9CWT2"/>
<feature type="compositionally biased region" description="Polar residues" evidence="1">
    <location>
        <begin position="1"/>
        <end position="22"/>
    </location>
</feature>
<reference evidence="2" key="1">
    <citation type="submission" date="2021-06" db="EMBL/GenBank/DDBJ databases">
        <authorList>
            <person name="Kallberg Y."/>
            <person name="Tangrot J."/>
            <person name="Rosling A."/>
        </authorList>
    </citation>
    <scope>NUCLEOTIDE SEQUENCE</scope>
    <source>
        <strain evidence="2">MA453B</strain>
    </source>
</reference>
<gene>
    <name evidence="2" type="ORF">DERYTH_LOCUS8491</name>
</gene>
<name>A0A9N9CWT2_9GLOM</name>